<keyword evidence="2" id="KW-0812">Transmembrane</keyword>
<sequence>MSSRAGARTRSQRQQHSGSTRTQYRTAPADRRPFGSISQVPPCTPPSAPPTPTMTSSRAMFLAALAVILSAATLTAAAATPTAAAASAAATVTPSGGSGTFAVTITDQGYRADTNPKYLGVVSPGATAASTIAKVPPKTQKGPKHASSARRRRKYAQARRRRDVPAATGRAYATGDLSGKYGALSATKSVSNGNFLATQNQVNNDQASATRVIIDPSLSAAALDKKSLVLTDASGKQVGCVALSVSGASSSSSTNNSSNNGSSNGSSNSGSSSTPDSGKSGDTKSSAAGMAAPVSSAVAVAAAVFAAVAAFAL</sequence>
<proteinExistence type="predicted"/>
<keyword evidence="4" id="KW-1185">Reference proteome</keyword>
<reference evidence="4" key="2">
    <citation type="submission" date="2009-11" db="EMBL/GenBank/DDBJ databases">
        <title>The Genome Sequence of Allomyces macrogynus strain ATCC 38327.</title>
        <authorList>
            <consortium name="The Broad Institute Genome Sequencing Platform"/>
            <person name="Russ C."/>
            <person name="Cuomo C."/>
            <person name="Shea T."/>
            <person name="Young S.K."/>
            <person name="Zeng Q."/>
            <person name="Koehrsen M."/>
            <person name="Haas B."/>
            <person name="Borodovsky M."/>
            <person name="Guigo R."/>
            <person name="Alvarado L."/>
            <person name="Berlin A."/>
            <person name="Borenstein D."/>
            <person name="Chen Z."/>
            <person name="Engels R."/>
            <person name="Freedman E."/>
            <person name="Gellesch M."/>
            <person name="Goldberg J."/>
            <person name="Griggs A."/>
            <person name="Gujja S."/>
            <person name="Heiman D."/>
            <person name="Hepburn T."/>
            <person name="Howarth C."/>
            <person name="Jen D."/>
            <person name="Larson L."/>
            <person name="Lewis B."/>
            <person name="Mehta T."/>
            <person name="Park D."/>
            <person name="Pearson M."/>
            <person name="Roberts A."/>
            <person name="Saif S."/>
            <person name="Shenoy N."/>
            <person name="Sisk P."/>
            <person name="Stolte C."/>
            <person name="Sykes S."/>
            <person name="Walk T."/>
            <person name="White J."/>
            <person name="Yandava C."/>
            <person name="Burger G."/>
            <person name="Gray M.W."/>
            <person name="Holland P.W.H."/>
            <person name="King N."/>
            <person name="Lang F.B.F."/>
            <person name="Roger A.J."/>
            <person name="Ruiz-Trillo I."/>
            <person name="Lander E."/>
            <person name="Nusbaum C."/>
        </authorList>
    </citation>
    <scope>NUCLEOTIDE SEQUENCE [LARGE SCALE GENOMIC DNA]</scope>
    <source>
        <strain evidence="4">ATCC 38327</strain>
    </source>
</reference>
<feature type="region of interest" description="Disordered" evidence="1">
    <location>
        <begin position="130"/>
        <end position="172"/>
    </location>
</feature>
<feature type="compositionally biased region" description="Basic residues" evidence="1">
    <location>
        <begin position="141"/>
        <end position="162"/>
    </location>
</feature>
<evidence type="ECO:0000256" key="1">
    <source>
        <dbReference type="SAM" id="MobiDB-lite"/>
    </source>
</evidence>
<organism evidence="3 4">
    <name type="scientific">Allomyces macrogynus (strain ATCC 38327)</name>
    <name type="common">Allomyces javanicus var. macrogynus</name>
    <dbReference type="NCBI Taxonomy" id="578462"/>
    <lineage>
        <taxon>Eukaryota</taxon>
        <taxon>Fungi</taxon>
        <taxon>Fungi incertae sedis</taxon>
        <taxon>Blastocladiomycota</taxon>
        <taxon>Blastocladiomycetes</taxon>
        <taxon>Blastocladiales</taxon>
        <taxon>Blastocladiaceae</taxon>
        <taxon>Allomyces</taxon>
    </lineage>
</organism>
<name>A0A0L0SPR8_ALLM3</name>
<feature type="compositionally biased region" description="Polar residues" evidence="1">
    <location>
        <begin position="12"/>
        <end position="25"/>
    </location>
</feature>
<feature type="region of interest" description="Disordered" evidence="1">
    <location>
        <begin position="247"/>
        <end position="288"/>
    </location>
</feature>
<dbReference type="Proteomes" id="UP000054350">
    <property type="component" value="Unassembled WGS sequence"/>
</dbReference>
<keyword evidence="2" id="KW-1133">Transmembrane helix</keyword>
<gene>
    <name evidence="3" type="ORF">AMAG_09427</name>
</gene>
<protein>
    <recommendedName>
        <fullName evidence="5">Superoxide dismutase copper/zinc binding domain-containing protein</fullName>
    </recommendedName>
</protein>
<feature type="region of interest" description="Disordered" evidence="1">
    <location>
        <begin position="1"/>
        <end position="54"/>
    </location>
</feature>
<evidence type="ECO:0000313" key="4">
    <source>
        <dbReference type="Proteomes" id="UP000054350"/>
    </source>
</evidence>
<evidence type="ECO:0008006" key="5">
    <source>
        <dbReference type="Google" id="ProtNLM"/>
    </source>
</evidence>
<feature type="transmembrane region" description="Helical" evidence="2">
    <location>
        <begin position="290"/>
        <end position="312"/>
    </location>
</feature>
<reference evidence="3 4" key="1">
    <citation type="submission" date="2009-11" db="EMBL/GenBank/DDBJ databases">
        <title>Annotation of Allomyces macrogynus ATCC 38327.</title>
        <authorList>
            <consortium name="The Broad Institute Genome Sequencing Platform"/>
            <person name="Russ C."/>
            <person name="Cuomo C."/>
            <person name="Burger G."/>
            <person name="Gray M.W."/>
            <person name="Holland P.W.H."/>
            <person name="King N."/>
            <person name="Lang F.B.F."/>
            <person name="Roger A.J."/>
            <person name="Ruiz-Trillo I."/>
            <person name="Young S.K."/>
            <person name="Zeng Q."/>
            <person name="Gargeya S."/>
            <person name="Fitzgerald M."/>
            <person name="Haas B."/>
            <person name="Abouelleil A."/>
            <person name="Alvarado L."/>
            <person name="Arachchi H.M."/>
            <person name="Berlin A."/>
            <person name="Chapman S.B."/>
            <person name="Gearin G."/>
            <person name="Goldberg J."/>
            <person name="Griggs A."/>
            <person name="Gujja S."/>
            <person name="Hansen M."/>
            <person name="Heiman D."/>
            <person name="Howarth C."/>
            <person name="Larimer J."/>
            <person name="Lui A."/>
            <person name="MacDonald P.J.P."/>
            <person name="McCowen C."/>
            <person name="Montmayeur A."/>
            <person name="Murphy C."/>
            <person name="Neiman D."/>
            <person name="Pearson M."/>
            <person name="Priest M."/>
            <person name="Roberts A."/>
            <person name="Saif S."/>
            <person name="Shea T."/>
            <person name="Sisk P."/>
            <person name="Stolte C."/>
            <person name="Sykes S."/>
            <person name="Wortman J."/>
            <person name="Nusbaum C."/>
            <person name="Birren B."/>
        </authorList>
    </citation>
    <scope>NUCLEOTIDE SEQUENCE [LARGE SCALE GENOMIC DNA]</scope>
    <source>
        <strain evidence="3 4">ATCC 38327</strain>
    </source>
</reference>
<evidence type="ECO:0000256" key="2">
    <source>
        <dbReference type="SAM" id="Phobius"/>
    </source>
</evidence>
<accession>A0A0L0SPR8</accession>
<keyword evidence="2" id="KW-0472">Membrane</keyword>
<dbReference type="VEuPathDB" id="FungiDB:AMAG_09427"/>
<evidence type="ECO:0000313" key="3">
    <source>
        <dbReference type="EMBL" id="KNE64404.1"/>
    </source>
</evidence>
<dbReference type="EMBL" id="GG745344">
    <property type="protein sequence ID" value="KNE64404.1"/>
    <property type="molecule type" value="Genomic_DNA"/>
</dbReference>
<feature type="compositionally biased region" description="Pro residues" evidence="1">
    <location>
        <begin position="42"/>
        <end position="52"/>
    </location>
</feature>
<feature type="transmembrane region" description="Helical" evidence="2">
    <location>
        <begin position="59"/>
        <end position="79"/>
    </location>
</feature>
<dbReference type="AlphaFoldDB" id="A0A0L0SPR8"/>